<protein>
    <submittedName>
        <fullName evidence="3">Alpha/beta hydrolase</fullName>
    </submittedName>
</protein>
<dbReference type="GO" id="GO:0016787">
    <property type="term" value="F:hydrolase activity"/>
    <property type="evidence" value="ECO:0007669"/>
    <property type="project" value="UniProtKB-KW"/>
</dbReference>
<dbReference type="Pfam" id="PF20434">
    <property type="entry name" value="BD-FAE"/>
    <property type="match status" value="1"/>
</dbReference>
<evidence type="ECO:0000256" key="1">
    <source>
        <dbReference type="ARBA" id="ARBA00022801"/>
    </source>
</evidence>
<evidence type="ECO:0000313" key="4">
    <source>
        <dbReference type="Proteomes" id="UP000754644"/>
    </source>
</evidence>
<dbReference type="Proteomes" id="UP000754644">
    <property type="component" value="Unassembled WGS sequence"/>
</dbReference>
<dbReference type="InterPro" id="IPR029058">
    <property type="entry name" value="AB_hydrolase_fold"/>
</dbReference>
<comment type="caution">
    <text evidence="3">The sequence shown here is derived from an EMBL/GenBank/DDBJ whole genome shotgun (WGS) entry which is preliminary data.</text>
</comment>
<organism evidence="3 4">
    <name type="scientific">SAR86 cluster bacterium</name>
    <dbReference type="NCBI Taxonomy" id="2030880"/>
    <lineage>
        <taxon>Bacteria</taxon>
        <taxon>Pseudomonadati</taxon>
        <taxon>Pseudomonadota</taxon>
        <taxon>Gammaproteobacteria</taxon>
        <taxon>SAR86 cluster</taxon>
    </lineage>
</organism>
<dbReference type="InterPro" id="IPR049492">
    <property type="entry name" value="BD-FAE-like_dom"/>
</dbReference>
<dbReference type="InterPro" id="IPR050300">
    <property type="entry name" value="GDXG_lipolytic_enzyme"/>
</dbReference>
<accession>A0A973A8T1</accession>
<dbReference type="PANTHER" id="PTHR48081">
    <property type="entry name" value="AB HYDROLASE SUPERFAMILY PROTEIN C4A8.06C"/>
    <property type="match status" value="1"/>
</dbReference>
<keyword evidence="1 3" id="KW-0378">Hydrolase</keyword>
<feature type="domain" description="BD-FAE-like" evidence="2">
    <location>
        <begin position="22"/>
        <end position="242"/>
    </location>
</feature>
<dbReference type="EMBL" id="JABMOJ010000457">
    <property type="protein sequence ID" value="NQV66104.1"/>
    <property type="molecule type" value="Genomic_DNA"/>
</dbReference>
<dbReference type="Gene3D" id="3.40.50.1820">
    <property type="entry name" value="alpha/beta hydrolase"/>
    <property type="match status" value="1"/>
</dbReference>
<evidence type="ECO:0000313" key="3">
    <source>
        <dbReference type="EMBL" id="NQV66104.1"/>
    </source>
</evidence>
<evidence type="ECO:0000259" key="2">
    <source>
        <dbReference type="Pfam" id="PF20434"/>
    </source>
</evidence>
<dbReference type="AlphaFoldDB" id="A0A973A8T1"/>
<dbReference type="SUPFAM" id="SSF53474">
    <property type="entry name" value="alpha/beta-Hydrolases"/>
    <property type="match status" value="1"/>
</dbReference>
<gene>
    <name evidence="3" type="ORF">HQ497_12150</name>
</gene>
<name>A0A973A8T1_9GAMM</name>
<proteinExistence type="predicted"/>
<sequence>MKFTEQDLVFAQVDGITLQGTLYRPAVTAGADLPVLIDVHGGAWSSLHRKAGRYYCRELASRGLCVFAIDFRQGPEFKHPAASSDIAAAVRFIRTTDALRLKPSSVNLIGSSSGGHLALLAALNPDIPAHSTTPINTGTAFELVPEVSARVDRVVGLWPVSNPIARYQYVLARLHEDPQSWTDFAPDRLAAGHRAYFGDTRTMAAASIQHLLTTSAFSHLPPLLIVQPELDQNVPVFMSQTLLSGYEIAGGVAQYRQYPGVAHGFAHTEGVQTDVCINDIIAFIRTT</sequence>
<reference evidence="3" key="1">
    <citation type="submission" date="2020-05" db="EMBL/GenBank/DDBJ databases">
        <title>Sulfur intermediates as new biogeochemical hubs in an aquatic model microbial ecosystem.</title>
        <authorList>
            <person name="Vigneron A."/>
        </authorList>
    </citation>
    <scope>NUCLEOTIDE SEQUENCE</scope>
    <source>
        <strain evidence="3">Bin.250</strain>
    </source>
</reference>